<evidence type="ECO:0000313" key="4">
    <source>
        <dbReference type="Proteomes" id="UP000660862"/>
    </source>
</evidence>
<organism evidence="3 4">
    <name type="scientific">Parapedobacter pyrenivorans</name>
    <dbReference type="NCBI Taxonomy" id="1305674"/>
    <lineage>
        <taxon>Bacteria</taxon>
        <taxon>Pseudomonadati</taxon>
        <taxon>Bacteroidota</taxon>
        <taxon>Sphingobacteriia</taxon>
        <taxon>Sphingobacteriales</taxon>
        <taxon>Sphingobacteriaceae</taxon>
        <taxon>Parapedobacter</taxon>
    </lineage>
</organism>
<dbReference type="Gene3D" id="3.30.530.20">
    <property type="match status" value="1"/>
</dbReference>
<keyword evidence="4" id="KW-1185">Reference proteome</keyword>
<reference evidence="3" key="2">
    <citation type="submission" date="2020-09" db="EMBL/GenBank/DDBJ databases">
        <authorList>
            <person name="Sun Q."/>
            <person name="Zhou Y."/>
        </authorList>
    </citation>
    <scope>NUCLEOTIDE SEQUENCE</scope>
    <source>
        <strain evidence="3">CGMCC 1.12195</strain>
    </source>
</reference>
<proteinExistence type="inferred from homology"/>
<dbReference type="RefSeq" id="WP_188504763.1">
    <property type="nucleotide sequence ID" value="NZ_BMER01000001.1"/>
</dbReference>
<accession>A0A917M782</accession>
<evidence type="ECO:0000259" key="2">
    <source>
        <dbReference type="Pfam" id="PF08327"/>
    </source>
</evidence>
<reference evidence="3" key="1">
    <citation type="journal article" date="2014" name="Int. J. Syst. Evol. Microbiol.">
        <title>Complete genome sequence of Corynebacterium casei LMG S-19264T (=DSM 44701T), isolated from a smear-ripened cheese.</title>
        <authorList>
            <consortium name="US DOE Joint Genome Institute (JGI-PGF)"/>
            <person name="Walter F."/>
            <person name="Albersmeier A."/>
            <person name="Kalinowski J."/>
            <person name="Ruckert C."/>
        </authorList>
    </citation>
    <scope>NUCLEOTIDE SEQUENCE</scope>
    <source>
        <strain evidence="3">CGMCC 1.12195</strain>
    </source>
</reference>
<dbReference type="Proteomes" id="UP000660862">
    <property type="component" value="Unassembled WGS sequence"/>
</dbReference>
<protein>
    <submittedName>
        <fullName evidence="3">ATPase</fullName>
    </submittedName>
</protein>
<comment type="similarity">
    <text evidence="1">Belongs to the AHA1 family.</text>
</comment>
<name>A0A917M782_9SPHI</name>
<evidence type="ECO:0000313" key="3">
    <source>
        <dbReference type="EMBL" id="GGG79379.1"/>
    </source>
</evidence>
<dbReference type="EMBL" id="BMER01000001">
    <property type="protein sequence ID" value="GGG79379.1"/>
    <property type="molecule type" value="Genomic_DNA"/>
</dbReference>
<dbReference type="InterPro" id="IPR023393">
    <property type="entry name" value="START-like_dom_sf"/>
</dbReference>
<dbReference type="InterPro" id="IPR013538">
    <property type="entry name" value="ASHA1/2-like_C"/>
</dbReference>
<comment type="caution">
    <text evidence="3">The sequence shown here is derived from an EMBL/GenBank/DDBJ whole genome shotgun (WGS) entry which is preliminary data.</text>
</comment>
<dbReference type="AlphaFoldDB" id="A0A917M782"/>
<evidence type="ECO:0000256" key="1">
    <source>
        <dbReference type="ARBA" id="ARBA00006817"/>
    </source>
</evidence>
<gene>
    <name evidence="3" type="ORF">GCM10007415_09470</name>
</gene>
<dbReference type="Pfam" id="PF08327">
    <property type="entry name" value="AHSA1"/>
    <property type="match status" value="1"/>
</dbReference>
<dbReference type="SUPFAM" id="SSF55961">
    <property type="entry name" value="Bet v1-like"/>
    <property type="match status" value="1"/>
</dbReference>
<feature type="domain" description="Activator of Hsp90 ATPase homologue 1/2-like C-terminal" evidence="2">
    <location>
        <begin position="14"/>
        <end position="139"/>
    </location>
</feature>
<sequence>MNKEIKYSISKLVNAPKSIVWSVILSPDTYKEIWAAEFSGSWEKGRAFSFSGEWDGVPYQDKCSVIDRHDEKLLVYTYWSSFWNVPQREAESCIIKYEINELDEHSSELTITQTGFRDDTHYAETVTLWEDTIDFMKRVADKLYLESDS</sequence>